<feature type="domain" description="Helicase ATP-binding" evidence="5">
    <location>
        <begin position="416"/>
        <end position="603"/>
    </location>
</feature>
<dbReference type="InterPro" id="IPR014001">
    <property type="entry name" value="Helicase_ATP-bd"/>
</dbReference>
<dbReference type="InterPro" id="IPR049730">
    <property type="entry name" value="SNF2/RAD54-like_C"/>
</dbReference>
<dbReference type="GO" id="GO:0006281">
    <property type="term" value="P:DNA repair"/>
    <property type="evidence" value="ECO:0007669"/>
    <property type="project" value="TreeGrafter"/>
</dbReference>
<evidence type="ECO:0000256" key="2">
    <source>
        <dbReference type="ARBA" id="ARBA00022801"/>
    </source>
</evidence>
<keyword evidence="1" id="KW-0547">Nucleotide-binding</keyword>
<dbReference type="PROSITE" id="PS51194">
    <property type="entry name" value="HELICASE_CTER"/>
    <property type="match status" value="1"/>
</dbReference>
<dbReference type="GO" id="GO:0016787">
    <property type="term" value="F:hydrolase activity"/>
    <property type="evidence" value="ECO:0007669"/>
    <property type="project" value="UniProtKB-KW"/>
</dbReference>
<protein>
    <recommendedName>
        <fullName evidence="9">Helicase ATP-binding domain-containing protein</fullName>
    </recommendedName>
</protein>
<dbReference type="CDD" id="cd18008">
    <property type="entry name" value="DEXDc_SHPRH-like"/>
    <property type="match status" value="1"/>
</dbReference>
<dbReference type="PANTHER" id="PTHR45626:SF22">
    <property type="entry name" value="DNA REPAIR PROTEIN RAD5"/>
    <property type="match status" value="1"/>
</dbReference>
<dbReference type="OrthoDB" id="448448at2759"/>
<keyword evidence="3" id="KW-0067">ATP-binding</keyword>
<dbReference type="InterPro" id="IPR001650">
    <property type="entry name" value="Helicase_C-like"/>
</dbReference>
<dbReference type="GO" id="GO:0008094">
    <property type="term" value="F:ATP-dependent activity, acting on DNA"/>
    <property type="evidence" value="ECO:0007669"/>
    <property type="project" value="TreeGrafter"/>
</dbReference>
<dbReference type="InterPro" id="IPR027417">
    <property type="entry name" value="P-loop_NTPase"/>
</dbReference>
<dbReference type="SMART" id="SM00490">
    <property type="entry name" value="HELICc"/>
    <property type="match status" value="1"/>
</dbReference>
<dbReference type="InterPro" id="IPR011009">
    <property type="entry name" value="Kinase-like_dom_sf"/>
</dbReference>
<feature type="region of interest" description="Disordered" evidence="4">
    <location>
        <begin position="98"/>
        <end position="135"/>
    </location>
</feature>
<dbReference type="GeneID" id="19265152"/>
<dbReference type="InterPro" id="IPR050628">
    <property type="entry name" value="SNF2_RAD54_helicase_TF"/>
</dbReference>
<keyword evidence="2" id="KW-0378">Hydrolase</keyword>
<dbReference type="SMART" id="SM00487">
    <property type="entry name" value="DEXDc"/>
    <property type="match status" value="1"/>
</dbReference>
<evidence type="ECO:0000313" key="8">
    <source>
        <dbReference type="Proteomes" id="UP000030651"/>
    </source>
</evidence>
<dbReference type="EMBL" id="KI912109">
    <property type="protein sequence ID" value="ETS86311.1"/>
    <property type="molecule type" value="Genomic_DNA"/>
</dbReference>
<dbReference type="PANTHER" id="PTHR45626">
    <property type="entry name" value="TRANSCRIPTION TERMINATION FACTOR 2-RELATED"/>
    <property type="match status" value="1"/>
</dbReference>
<keyword evidence="8" id="KW-1185">Reference proteome</keyword>
<gene>
    <name evidence="7" type="ORF">PFICI_00139</name>
</gene>
<name>W3XM28_PESFW</name>
<dbReference type="PROSITE" id="PS51192">
    <property type="entry name" value="HELICASE_ATP_BIND_1"/>
    <property type="match status" value="1"/>
</dbReference>
<evidence type="ECO:0000256" key="3">
    <source>
        <dbReference type="ARBA" id="ARBA00022840"/>
    </source>
</evidence>
<dbReference type="Proteomes" id="UP000030651">
    <property type="component" value="Unassembled WGS sequence"/>
</dbReference>
<dbReference type="eggNOG" id="KOG1001">
    <property type="taxonomic scope" value="Eukaryota"/>
</dbReference>
<proteinExistence type="predicted"/>
<dbReference type="GO" id="GO:0005634">
    <property type="term" value="C:nucleus"/>
    <property type="evidence" value="ECO:0007669"/>
    <property type="project" value="TreeGrafter"/>
</dbReference>
<evidence type="ECO:0000259" key="6">
    <source>
        <dbReference type="PROSITE" id="PS51194"/>
    </source>
</evidence>
<feature type="compositionally biased region" description="Basic and acidic residues" evidence="4">
    <location>
        <begin position="11"/>
        <end position="27"/>
    </location>
</feature>
<dbReference type="Gene3D" id="3.90.1200.10">
    <property type="match status" value="1"/>
</dbReference>
<reference evidence="8" key="1">
    <citation type="journal article" date="2015" name="BMC Genomics">
        <title>Genomic and transcriptomic analysis of the endophytic fungus Pestalotiopsis fici reveals its lifestyle and high potential for synthesis of natural products.</title>
        <authorList>
            <person name="Wang X."/>
            <person name="Zhang X."/>
            <person name="Liu L."/>
            <person name="Xiang M."/>
            <person name="Wang W."/>
            <person name="Sun X."/>
            <person name="Che Y."/>
            <person name="Guo L."/>
            <person name="Liu G."/>
            <person name="Guo L."/>
            <person name="Wang C."/>
            <person name="Yin W.B."/>
            <person name="Stadler M."/>
            <person name="Zhang X."/>
            <person name="Liu X."/>
        </authorList>
    </citation>
    <scope>NUCLEOTIDE SEQUENCE [LARGE SCALE GENOMIC DNA]</scope>
    <source>
        <strain evidence="8">W106-1 / CGMCC3.15140</strain>
    </source>
</reference>
<evidence type="ECO:0008006" key="9">
    <source>
        <dbReference type="Google" id="ProtNLM"/>
    </source>
</evidence>
<dbReference type="InterPro" id="IPR038718">
    <property type="entry name" value="SNF2-like_sf"/>
</dbReference>
<feature type="compositionally biased region" description="Polar residues" evidence="4">
    <location>
        <begin position="126"/>
        <end position="135"/>
    </location>
</feature>
<organism evidence="7 8">
    <name type="scientific">Pestalotiopsis fici (strain W106-1 / CGMCC3.15140)</name>
    <dbReference type="NCBI Taxonomy" id="1229662"/>
    <lineage>
        <taxon>Eukaryota</taxon>
        <taxon>Fungi</taxon>
        <taxon>Dikarya</taxon>
        <taxon>Ascomycota</taxon>
        <taxon>Pezizomycotina</taxon>
        <taxon>Sordariomycetes</taxon>
        <taxon>Xylariomycetidae</taxon>
        <taxon>Amphisphaeriales</taxon>
        <taxon>Sporocadaceae</taxon>
        <taxon>Pestalotiopsis</taxon>
    </lineage>
</organism>
<dbReference type="SUPFAM" id="SSF56112">
    <property type="entry name" value="Protein kinase-like (PK-like)"/>
    <property type="match status" value="1"/>
</dbReference>
<dbReference type="KEGG" id="pfy:PFICI_00139"/>
<evidence type="ECO:0000259" key="5">
    <source>
        <dbReference type="PROSITE" id="PS51192"/>
    </source>
</evidence>
<accession>W3XM28</accession>
<dbReference type="Gene3D" id="3.40.50.300">
    <property type="entry name" value="P-loop containing nucleotide triphosphate hydrolases"/>
    <property type="match status" value="1"/>
</dbReference>
<dbReference type="CDD" id="cd18793">
    <property type="entry name" value="SF2_C_SNF"/>
    <property type="match status" value="1"/>
</dbReference>
<dbReference type="Pfam" id="PF01636">
    <property type="entry name" value="APH"/>
    <property type="match status" value="1"/>
</dbReference>
<evidence type="ECO:0000256" key="1">
    <source>
        <dbReference type="ARBA" id="ARBA00022741"/>
    </source>
</evidence>
<evidence type="ECO:0000256" key="4">
    <source>
        <dbReference type="SAM" id="MobiDB-lite"/>
    </source>
</evidence>
<dbReference type="InterPro" id="IPR002575">
    <property type="entry name" value="Aminoglycoside_PTrfase"/>
</dbReference>
<dbReference type="InterPro" id="IPR000330">
    <property type="entry name" value="SNF2_N"/>
</dbReference>
<sequence length="1298" mass="145566">MQRGTMDCGNDWDRPPKRARLAERETDAANSLTLMQQNTRLAPLQSLGAHASASNESRQLEGQLPLWTAYAEQTSHVHFPYQHSSQPQSLQNFWNAPEFGANLDQPSQRPPRGSGQPRNDGHQPTAALSYNTHASPATAPSNEFLSVADDSRQVESPTIPLGIYETSSAVDIDVDSNHQICCFGMIPDITGSFECLGIQAVQSPFDVNVESAQKFSSEEYQVNGRIDTKHSYMIQELLDVHINIKVICIAKTTSTTKKARSNVSVPCELQLTIYGDLELFDEVGEWLQGSDIYLQDPMVCHMDVKYCNPHRLSFIDIHSCPMVSDIVKGKPGLMFRTISERSSLLDTISNVIDLQEAPQPPAVKSSLKRHQKQALYFMSCREQGWGNHHDIPDIWESVDNDRGRIYFNSITEFYQSNVPRQIYGGIIADPMGLGKTLSMIALIAADLDNTSTMEMDEGFERPEGAVAPSIRATLVVVPPPLISAWEEQLSDHLVPGSLSYSRYHGSDKAATRTTLETDRLVLTTYHTVSAEWKQSTDSGDASLFSVRWRRIVLDEAHFIRNANSRMSRAVCALQAQARWAVTGTPIQNRLGDLSSLVKFIRAHPYTDIKQFDADISHLWKSGEDEKAVKRLKRLSSCLVLRRPKTTIELPHRFDLECPVDFTAEEKQAYTSIHQQAIVRIDEVLQSNGASFKSNVFVNVLQQIEALRLFCSLGLRYNTRHRISDSSNAEIDDWNKMAQRTFNTQRQMGPLPCLQCESTIDLTESMYNDGNQLRQEGRFFKCLKFLCVECTRKSTSVLRCGHRPNCPAASVSMDSNGFEDTDDVHVRASIGGSLQFPSKINALVADLKSLPPNTKCIVFSTWRLTLDVVEAALEQAHLPCSRFDGKLPQKDRQGVVDRFRKDSSVRVMLLTLSCGAVGLTLTVASRAYLLEPHWNPTLEEQALARIHRLGQTQEVTTVRLYVRDSFEESVREVQKSKQQLANVLLSSHGEGQSDTSLSVLEEFDETLLRSLDSLSPPKGIDEIAVVKAPQLYEFDREANVQVLEDFTDSGGFRPILFAPDADALRPRPLEIGRHLGTWLRSFHEWALESQQAGLRTQLGQKDPVRKLKCSVTFDVFLKVLETFPELLNGYQETLQAVQAAMTKEFAKPATGEDEGWGLVHGDLWSGNILLSNPPWHEPPRLGIIDWEFAQFGHRSYDLGQIVGDLYEKAVYLKADTKSVMEAIISGYGVVSDDMAFRTAIYVGVHLIGWHHRRPRTAPPVAPEVITAGLKIGRDFICKAWEKDRHFFESTALKSLFTPK</sequence>
<dbReference type="Pfam" id="PF00271">
    <property type="entry name" value="Helicase_C"/>
    <property type="match status" value="1"/>
</dbReference>
<dbReference type="GO" id="GO:0005524">
    <property type="term" value="F:ATP binding"/>
    <property type="evidence" value="ECO:0007669"/>
    <property type="project" value="UniProtKB-KW"/>
</dbReference>
<evidence type="ECO:0000313" key="7">
    <source>
        <dbReference type="EMBL" id="ETS86311.1"/>
    </source>
</evidence>
<dbReference type="Gene3D" id="3.40.50.10810">
    <property type="entry name" value="Tandem AAA-ATPase domain"/>
    <property type="match status" value="1"/>
</dbReference>
<feature type="region of interest" description="Disordered" evidence="4">
    <location>
        <begin position="1"/>
        <end position="31"/>
    </location>
</feature>
<dbReference type="HOGENOM" id="CLU_000315_2_7_1"/>
<dbReference type="SUPFAM" id="SSF52540">
    <property type="entry name" value="P-loop containing nucleoside triphosphate hydrolases"/>
    <property type="match status" value="2"/>
</dbReference>
<feature type="domain" description="Helicase C-terminal" evidence="6">
    <location>
        <begin position="838"/>
        <end position="997"/>
    </location>
</feature>
<dbReference type="RefSeq" id="XP_007826911.1">
    <property type="nucleotide sequence ID" value="XM_007828720.1"/>
</dbReference>
<dbReference type="Pfam" id="PF00176">
    <property type="entry name" value="SNF2-rel_dom"/>
    <property type="match status" value="1"/>
</dbReference>
<dbReference type="STRING" id="1229662.W3XM28"/>
<dbReference type="InParanoid" id="W3XM28"/>